<dbReference type="PROSITE" id="PS50901">
    <property type="entry name" value="FTSK"/>
    <property type="match status" value="1"/>
</dbReference>
<dbReference type="InterPro" id="IPR002543">
    <property type="entry name" value="FtsK_dom"/>
</dbReference>
<dbReference type="OrthoDB" id="9807790at2"/>
<organism evidence="3 4">
    <name type="scientific">Mobilisporobacter senegalensis</name>
    <dbReference type="NCBI Taxonomy" id="1329262"/>
    <lineage>
        <taxon>Bacteria</taxon>
        <taxon>Bacillati</taxon>
        <taxon>Bacillota</taxon>
        <taxon>Clostridia</taxon>
        <taxon>Lachnospirales</taxon>
        <taxon>Lachnospiraceae</taxon>
        <taxon>Mobilisporobacter</taxon>
    </lineage>
</organism>
<keyword evidence="4" id="KW-1185">Reference proteome</keyword>
<name>A0A3N1XGD5_9FIRM</name>
<keyword evidence="1" id="KW-0547">Nucleotide-binding</keyword>
<feature type="binding site" evidence="1">
    <location>
        <begin position="34"/>
        <end position="41"/>
    </location>
    <ligand>
        <name>ATP</name>
        <dbReference type="ChEBI" id="CHEBI:30616"/>
    </ligand>
</feature>
<dbReference type="EMBL" id="RJVG01000010">
    <property type="protein sequence ID" value="ROR25774.1"/>
    <property type="molecule type" value="Genomic_DNA"/>
</dbReference>
<evidence type="ECO:0000313" key="4">
    <source>
        <dbReference type="Proteomes" id="UP000273083"/>
    </source>
</evidence>
<dbReference type="PANTHER" id="PTHR30121:SF6">
    <property type="entry name" value="SLR6007 PROTEIN"/>
    <property type="match status" value="1"/>
</dbReference>
<dbReference type="Proteomes" id="UP000273083">
    <property type="component" value="Unassembled WGS sequence"/>
</dbReference>
<dbReference type="GO" id="GO:0005524">
    <property type="term" value="F:ATP binding"/>
    <property type="evidence" value="ECO:0007669"/>
    <property type="project" value="UniProtKB-UniRule"/>
</dbReference>
<evidence type="ECO:0000259" key="2">
    <source>
        <dbReference type="PROSITE" id="PS50901"/>
    </source>
</evidence>
<dbReference type="AlphaFoldDB" id="A0A3N1XGD5"/>
<dbReference type="RefSeq" id="WP_123610378.1">
    <property type="nucleotide sequence ID" value="NZ_RJVG01000010.1"/>
</dbReference>
<dbReference type="GO" id="GO:0003677">
    <property type="term" value="F:DNA binding"/>
    <property type="evidence" value="ECO:0007669"/>
    <property type="project" value="InterPro"/>
</dbReference>
<sequence>MGIQLFLNEQYLSYQIRQIVEWLPEKAPHAVIFGATGSGKTYATKLMLGRISLHISNSQIYVCDYKGDDDFSFLSGTSRFYRFHDCSKGLDNFFKRFQDRQSGLDTSRNMIILYFDEWASYCNNLEKKVAEEEKRKLATLLMLGRSFHVHIIIAQQRVDAVYFNSARDNFNLVIGLGNLSQESKDMLFHEFKDQMKPDRKQGTGYMLTNGTDFTQIQVPTINDKEKLHKYIKMAVTR</sequence>
<keyword evidence="1" id="KW-0067">ATP-binding</keyword>
<proteinExistence type="predicted"/>
<dbReference type="InterPro" id="IPR027417">
    <property type="entry name" value="P-loop_NTPase"/>
</dbReference>
<accession>A0A3N1XGD5</accession>
<comment type="caution">
    <text evidence="3">The sequence shown here is derived from an EMBL/GenBank/DDBJ whole genome shotgun (WGS) entry which is preliminary data.</text>
</comment>
<evidence type="ECO:0000313" key="3">
    <source>
        <dbReference type="EMBL" id="ROR25774.1"/>
    </source>
</evidence>
<evidence type="ECO:0000256" key="1">
    <source>
        <dbReference type="PROSITE-ProRule" id="PRU00289"/>
    </source>
</evidence>
<feature type="domain" description="FtsK" evidence="2">
    <location>
        <begin position="9"/>
        <end position="185"/>
    </location>
</feature>
<reference evidence="3 4" key="1">
    <citation type="submission" date="2018-11" db="EMBL/GenBank/DDBJ databases">
        <title>Genomic Encyclopedia of Type Strains, Phase IV (KMG-IV): sequencing the most valuable type-strain genomes for metagenomic binning, comparative biology and taxonomic classification.</title>
        <authorList>
            <person name="Goeker M."/>
        </authorList>
    </citation>
    <scope>NUCLEOTIDE SEQUENCE [LARGE SCALE GENOMIC DNA]</scope>
    <source>
        <strain evidence="3 4">DSM 26537</strain>
    </source>
</reference>
<dbReference type="Gene3D" id="3.40.50.300">
    <property type="entry name" value="P-loop containing nucleotide triphosphate hydrolases"/>
    <property type="match status" value="1"/>
</dbReference>
<dbReference type="SUPFAM" id="SSF52540">
    <property type="entry name" value="P-loop containing nucleoside triphosphate hydrolases"/>
    <property type="match status" value="1"/>
</dbReference>
<gene>
    <name evidence="3" type="ORF">EDD66_110131</name>
</gene>
<dbReference type="PANTHER" id="PTHR30121">
    <property type="entry name" value="UNCHARACTERIZED PROTEIN YJGR-RELATED"/>
    <property type="match status" value="1"/>
</dbReference>
<protein>
    <recommendedName>
        <fullName evidence="2">FtsK domain-containing protein</fullName>
    </recommendedName>
</protein>
<dbReference type="InterPro" id="IPR051162">
    <property type="entry name" value="T4SS_component"/>
</dbReference>